<dbReference type="Gene3D" id="3.40.50.300">
    <property type="entry name" value="P-loop containing nucleotide triphosphate hydrolases"/>
    <property type="match status" value="1"/>
</dbReference>
<proteinExistence type="predicted"/>
<organism evidence="3 4">
    <name type="scientific">Catellatospora coxensis</name>
    <dbReference type="NCBI Taxonomy" id="310354"/>
    <lineage>
        <taxon>Bacteria</taxon>
        <taxon>Bacillati</taxon>
        <taxon>Actinomycetota</taxon>
        <taxon>Actinomycetes</taxon>
        <taxon>Micromonosporales</taxon>
        <taxon>Micromonosporaceae</taxon>
        <taxon>Catellatospora</taxon>
    </lineage>
</organism>
<accession>A0A8J3PBM4</accession>
<dbReference type="InterPro" id="IPR027417">
    <property type="entry name" value="P-loop_NTPase"/>
</dbReference>
<evidence type="ECO:0000313" key="3">
    <source>
        <dbReference type="EMBL" id="GIG11057.1"/>
    </source>
</evidence>
<evidence type="ECO:0000259" key="2">
    <source>
        <dbReference type="Pfam" id="PF20469"/>
    </source>
</evidence>
<dbReference type="InterPro" id="IPR051396">
    <property type="entry name" value="Bact_Antivir_Def_Nuclease"/>
</dbReference>
<dbReference type="Pfam" id="PF20469">
    <property type="entry name" value="OLD-like_TOPRIM"/>
    <property type="match status" value="1"/>
</dbReference>
<dbReference type="GO" id="GO:0005524">
    <property type="term" value="F:ATP binding"/>
    <property type="evidence" value="ECO:0007669"/>
    <property type="project" value="InterPro"/>
</dbReference>
<feature type="domain" description="OLD protein-like TOPRIM" evidence="2">
    <location>
        <begin position="307"/>
        <end position="377"/>
    </location>
</feature>
<protein>
    <submittedName>
        <fullName evidence="3">Uncharacterized protein</fullName>
    </submittedName>
</protein>
<dbReference type="InterPro" id="IPR003959">
    <property type="entry name" value="ATPase_AAA_core"/>
</dbReference>
<dbReference type="Pfam" id="PF13304">
    <property type="entry name" value="AAA_21"/>
    <property type="match status" value="1"/>
</dbReference>
<evidence type="ECO:0000313" key="4">
    <source>
        <dbReference type="Proteomes" id="UP000630887"/>
    </source>
</evidence>
<name>A0A8J3PBM4_9ACTN</name>
<dbReference type="AlphaFoldDB" id="A0A8J3PBM4"/>
<comment type="caution">
    <text evidence="3">The sequence shown here is derived from an EMBL/GenBank/DDBJ whole genome shotgun (WGS) entry which is preliminary data.</text>
</comment>
<dbReference type="Proteomes" id="UP000630887">
    <property type="component" value="Unassembled WGS sequence"/>
</dbReference>
<reference evidence="3 4" key="1">
    <citation type="submission" date="2021-01" db="EMBL/GenBank/DDBJ databases">
        <title>Whole genome shotgun sequence of Catellatospora coxensis NBRC 107359.</title>
        <authorList>
            <person name="Komaki H."/>
            <person name="Tamura T."/>
        </authorList>
    </citation>
    <scope>NUCLEOTIDE SEQUENCE [LARGE SCALE GENOMIC DNA]</scope>
    <source>
        <strain evidence="3 4">NBRC 107359</strain>
    </source>
</reference>
<evidence type="ECO:0000259" key="1">
    <source>
        <dbReference type="Pfam" id="PF13304"/>
    </source>
</evidence>
<dbReference type="GO" id="GO:0016887">
    <property type="term" value="F:ATP hydrolysis activity"/>
    <property type="evidence" value="ECO:0007669"/>
    <property type="project" value="InterPro"/>
</dbReference>
<feature type="domain" description="ATPase AAA-type core" evidence="1">
    <location>
        <begin position="188"/>
        <end position="253"/>
    </location>
</feature>
<dbReference type="PANTHER" id="PTHR43581:SF4">
    <property type="entry name" value="ATP_GTP PHOSPHATASE"/>
    <property type="match status" value="1"/>
</dbReference>
<dbReference type="EMBL" id="BONI01000112">
    <property type="protein sequence ID" value="GIG11057.1"/>
    <property type="molecule type" value="Genomic_DNA"/>
</dbReference>
<dbReference type="SUPFAM" id="SSF52540">
    <property type="entry name" value="P-loop containing nucleoside triphosphate hydrolases"/>
    <property type="match status" value="1"/>
</dbReference>
<dbReference type="InterPro" id="IPR034139">
    <property type="entry name" value="TOPRIM_OLD"/>
</dbReference>
<sequence>MLRELYQSLFNSLDLTGSKIIQGIEIGTDSDQAQARAWLSETFGEVPPGNYPYGHYDTPHYVSPNGNSFGLGTVTSIWSGDRPTSLYNAAGMFVRYLDAENRTGMVHSQSSYDLQTARPSGPVQLMYARRDLEEIASSYMLRAFNVPMTVNRYRGSVISLHVGKTEIPEGIAPPSPDYLAQLFALPELPGQGDGIKAFMGIVLLVIFDRYRILIIDEPEAFLHPPQAYLLGKVLAELQGQGTQVIVATHSADLLKGITSSSASDGAVGIVRLTRSDSTSHIAQVEPPQVRDLYSDPLIRHYPIIDGLFYRGAVLCEGDSDCTYFRAVFEDISSDADPVVPTSLGLHLTHCSGKSRIHVALTALRSAGVPTACIVDLDMLREDRDFNRLVTAAGGDPAPLEPLRNTVLSAINAKTQTVEKDLAKYYIDKVFSERKGNTLTNSDLNKIRDAIDVPSGWKIAKQTGRSGFSGAVVDAFDKLDNELKKMGIFLIVQGVLERFHPEVPQNDKAGWLSEVLESGKYRTTEASKMLREVAMYVRDAQ</sequence>
<gene>
    <name evidence="3" type="ORF">Cco03nite_77570</name>
</gene>
<dbReference type="CDD" id="cd00267">
    <property type="entry name" value="ABC_ATPase"/>
    <property type="match status" value="1"/>
</dbReference>
<dbReference type="PANTHER" id="PTHR43581">
    <property type="entry name" value="ATP/GTP PHOSPHATASE"/>
    <property type="match status" value="1"/>
</dbReference>
<keyword evidence="4" id="KW-1185">Reference proteome</keyword>